<feature type="signal peptide" evidence="4">
    <location>
        <begin position="1"/>
        <end position="31"/>
    </location>
</feature>
<dbReference type="GO" id="GO:0015768">
    <property type="term" value="P:maltose transport"/>
    <property type="evidence" value="ECO:0007669"/>
    <property type="project" value="TreeGrafter"/>
</dbReference>
<dbReference type="PANTHER" id="PTHR30061">
    <property type="entry name" value="MALTOSE-BINDING PERIPLASMIC PROTEIN"/>
    <property type="match status" value="1"/>
</dbReference>
<evidence type="ECO:0000256" key="2">
    <source>
        <dbReference type="ARBA" id="ARBA00022448"/>
    </source>
</evidence>
<protein>
    <submittedName>
        <fullName evidence="5">Multiple sugar transport system substrate-binding protein</fullName>
    </submittedName>
</protein>
<evidence type="ECO:0000313" key="5">
    <source>
        <dbReference type="EMBL" id="REH50317.1"/>
    </source>
</evidence>
<feature type="chain" id="PRO_5039341521" evidence="4">
    <location>
        <begin position="32"/>
        <end position="448"/>
    </location>
</feature>
<dbReference type="SUPFAM" id="SSF53850">
    <property type="entry name" value="Periplasmic binding protein-like II"/>
    <property type="match status" value="1"/>
</dbReference>
<organism evidence="5 6">
    <name type="scientific">Kutzneria buriramensis</name>
    <dbReference type="NCBI Taxonomy" id="1045776"/>
    <lineage>
        <taxon>Bacteria</taxon>
        <taxon>Bacillati</taxon>
        <taxon>Actinomycetota</taxon>
        <taxon>Actinomycetes</taxon>
        <taxon>Pseudonocardiales</taxon>
        <taxon>Pseudonocardiaceae</taxon>
        <taxon>Kutzneria</taxon>
    </lineage>
</organism>
<accession>A0A3E0HV22</accession>
<evidence type="ECO:0000256" key="4">
    <source>
        <dbReference type="SAM" id="SignalP"/>
    </source>
</evidence>
<proteinExistence type="inferred from homology"/>
<keyword evidence="2" id="KW-0813">Transport</keyword>
<dbReference type="Pfam" id="PF01547">
    <property type="entry name" value="SBP_bac_1"/>
    <property type="match status" value="1"/>
</dbReference>
<dbReference type="PANTHER" id="PTHR30061:SF50">
    <property type="entry name" value="MALTOSE_MALTODEXTRIN-BINDING PERIPLASMIC PROTEIN"/>
    <property type="match status" value="1"/>
</dbReference>
<keyword evidence="3 4" id="KW-0732">Signal</keyword>
<reference evidence="5 6" key="1">
    <citation type="submission" date="2018-08" db="EMBL/GenBank/DDBJ databases">
        <title>Genomic Encyclopedia of Archaeal and Bacterial Type Strains, Phase II (KMG-II): from individual species to whole genera.</title>
        <authorList>
            <person name="Goeker M."/>
        </authorList>
    </citation>
    <scope>NUCLEOTIDE SEQUENCE [LARGE SCALE GENOMIC DNA]</scope>
    <source>
        <strain evidence="5 6">DSM 45791</strain>
    </source>
</reference>
<comment type="caution">
    <text evidence="5">The sequence shown here is derived from an EMBL/GenBank/DDBJ whole genome shotgun (WGS) entry which is preliminary data.</text>
</comment>
<evidence type="ECO:0000256" key="3">
    <source>
        <dbReference type="ARBA" id="ARBA00022729"/>
    </source>
</evidence>
<dbReference type="GO" id="GO:1901982">
    <property type="term" value="F:maltose binding"/>
    <property type="evidence" value="ECO:0007669"/>
    <property type="project" value="TreeGrafter"/>
</dbReference>
<dbReference type="OrthoDB" id="9795467at2"/>
<dbReference type="PROSITE" id="PS51257">
    <property type="entry name" value="PROKAR_LIPOPROTEIN"/>
    <property type="match status" value="1"/>
</dbReference>
<keyword evidence="5" id="KW-0762">Sugar transport</keyword>
<dbReference type="EMBL" id="QUNO01000004">
    <property type="protein sequence ID" value="REH50317.1"/>
    <property type="molecule type" value="Genomic_DNA"/>
</dbReference>
<sequence>MRTPRRAALSRAATCSVGALVLLLSACTAGGGGSNGAQEAPSADQKVTLTVYSNFADRELGILNKVLDGFHTAHPNITINSQGSQDDDKITQSIRGGNPPDVAISFSTDNIGQFCSSGAWQDLKPYIDRDKVDLTQIPQAVQDYTQFKGTRCALPMLADDYGLYYNKDLFAAKGITAPPKTMSELLEDTKKLTEFNADGSIKVAGFIPQFGFYANHPQVWAPQFGAKWLDNNGKSDLATDPAWTEMFNFQKQLVDFYGWDKLQKFTAGLGQEYSPDHAFNKGQVAMMYDGEYRTAFLKSDAPNVNYDTAPSPVADDKSNLYGGGYVTGTIIGIPKGVKNAGAAWELIKYLSFDTNALVQLANGLGNVPTTKAALHSSDLKLPAQFNTFLKVFDNPNLANNPASPNGGAYLKTVEDLGSSWQSGTVKDLHAAFAQADKTIDDAKALGGN</sequence>
<dbReference type="GO" id="GO:0042956">
    <property type="term" value="P:maltodextrin transmembrane transport"/>
    <property type="evidence" value="ECO:0007669"/>
    <property type="project" value="TreeGrafter"/>
</dbReference>
<name>A0A3E0HV22_9PSEU</name>
<dbReference type="RefSeq" id="WP_116174809.1">
    <property type="nucleotide sequence ID" value="NZ_CP144375.1"/>
</dbReference>
<dbReference type="Gene3D" id="3.40.190.10">
    <property type="entry name" value="Periplasmic binding protein-like II"/>
    <property type="match status" value="2"/>
</dbReference>
<dbReference type="InterPro" id="IPR006059">
    <property type="entry name" value="SBP"/>
</dbReference>
<keyword evidence="6" id="KW-1185">Reference proteome</keyword>
<dbReference type="AlphaFoldDB" id="A0A3E0HV22"/>
<evidence type="ECO:0000313" key="6">
    <source>
        <dbReference type="Proteomes" id="UP000256269"/>
    </source>
</evidence>
<comment type="similarity">
    <text evidence="1">Belongs to the bacterial solute-binding protein 1 family.</text>
</comment>
<gene>
    <name evidence="5" type="ORF">BCF44_104594</name>
</gene>
<dbReference type="GO" id="GO:0055052">
    <property type="term" value="C:ATP-binding cassette (ABC) transporter complex, substrate-binding subunit-containing"/>
    <property type="evidence" value="ECO:0007669"/>
    <property type="project" value="TreeGrafter"/>
</dbReference>
<evidence type="ECO:0000256" key="1">
    <source>
        <dbReference type="ARBA" id="ARBA00008520"/>
    </source>
</evidence>
<dbReference type="CDD" id="cd14748">
    <property type="entry name" value="PBP2_UgpB"/>
    <property type="match status" value="1"/>
</dbReference>
<dbReference type="Proteomes" id="UP000256269">
    <property type="component" value="Unassembled WGS sequence"/>
</dbReference>